<proteinExistence type="predicted"/>
<organism evidence="2 3">
    <name type="scientific">Oryza sativa subsp. indica</name>
    <name type="common">Rice</name>
    <dbReference type="NCBI Taxonomy" id="39946"/>
    <lineage>
        <taxon>Eukaryota</taxon>
        <taxon>Viridiplantae</taxon>
        <taxon>Streptophyta</taxon>
        <taxon>Embryophyta</taxon>
        <taxon>Tracheophyta</taxon>
        <taxon>Spermatophyta</taxon>
        <taxon>Magnoliopsida</taxon>
        <taxon>Liliopsida</taxon>
        <taxon>Poales</taxon>
        <taxon>Poaceae</taxon>
        <taxon>BOP clade</taxon>
        <taxon>Oryzoideae</taxon>
        <taxon>Oryzeae</taxon>
        <taxon>Oryzinae</taxon>
        <taxon>Oryza</taxon>
        <taxon>Oryza sativa</taxon>
    </lineage>
</organism>
<dbReference type="Gramene" id="BGIOSGA006562-TA">
    <property type="protein sequence ID" value="BGIOSGA006562-PA"/>
    <property type="gene ID" value="BGIOSGA006562"/>
</dbReference>
<feature type="region of interest" description="Disordered" evidence="1">
    <location>
        <begin position="54"/>
        <end position="156"/>
    </location>
</feature>
<evidence type="ECO:0000313" key="2">
    <source>
        <dbReference type="EMBL" id="EAY85660.1"/>
    </source>
</evidence>
<reference evidence="2 3" key="1">
    <citation type="journal article" date="2005" name="PLoS Biol.">
        <title>The genomes of Oryza sativa: a history of duplications.</title>
        <authorList>
            <person name="Yu J."/>
            <person name="Wang J."/>
            <person name="Lin W."/>
            <person name="Li S."/>
            <person name="Li H."/>
            <person name="Zhou J."/>
            <person name="Ni P."/>
            <person name="Dong W."/>
            <person name="Hu S."/>
            <person name="Zeng C."/>
            <person name="Zhang J."/>
            <person name="Zhang Y."/>
            <person name="Li R."/>
            <person name="Xu Z."/>
            <person name="Li S."/>
            <person name="Li X."/>
            <person name="Zheng H."/>
            <person name="Cong L."/>
            <person name="Lin L."/>
            <person name="Yin J."/>
            <person name="Geng J."/>
            <person name="Li G."/>
            <person name="Shi J."/>
            <person name="Liu J."/>
            <person name="Lv H."/>
            <person name="Li J."/>
            <person name="Wang J."/>
            <person name="Deng Y."/>
            <person name="Ran L."/>
            <person name="Shi X."/>
            <person name="Wang X."/>
            <person name="Wu Q."/>
            <person name="Li C."/>
            <person name="Ren X."/>
            <person name="Wang J."/>
            <person name="Wang X."/>
            <person name="Li D."/>
            <person name="Liu D."/>
            <person name="Zhang X."/>
            <person name="Ji Z."/>
            <person name="Zhao W."/>
            <person name="Sun Y."/>
            <person name="Zhang Z."/>
            <person name="Bao J."/>
            <person name="Han Y."/>
            <person name="Dong L."/>
            <person name="Ji J."/>
            <person name="Chen P."/>
            <person name="Wu S."/>
            <person name="Liu J."/>
            <person name="Xiao Y."/>
            <person name="Bu D."/>
            <person name="Tan J."/>
            <person name="Yang L."/>
            <person name="Ye C."/>
            <person name="Zhang J."/>
            <person name="Xu J."/>
            <person name="Zhou Y."/>
            <person name="Yu Y."/>
            <person name="Zhang B."/>
            <person name="Zhuang S."/>
            <person name="Wei H."/>
            <person name="Liu B."/>
            <person name="Lei M."/>
            <person name="Yu H."/>
            <person name="Li Y."/>
            <person name="Xu H."/>
            <person name="Wei S."/>
            <person name="He X."/>
            <person name="Fang L."/>
            <person name="Zhang Z."/>
            <person name="Zhang Y."/>
            <person name="Huang X."/>
            <person name="Su Z."/>
            <person name="Tong W."/>
            <person name="Li J."/>
            <person name="Tong Z."/>
            <person name="Li S."/>
            <person name="Ye J."/>
            <person name="Wang L."/>
            <person name="Fang L."/>
            <person name="Lei T."/>
            <person name="Chen C."/>
            <person name="Chen H."/>
            <person name="Xu Z."/>
            <person name="Li H."/>
            <person name="Huang H."/>
            <person name="Zhang F."/>
            <person name="Xu H."/>
            <person name="Li N."/>
            <person name="Zhao C."/>
            <person name="Li S."/>
            <person name="Dong L."/>
            <person name="Huang Y."/>
            <person name="Li L."/>
            <person name="Xi Y."/>
            <person name="Qi Q."/>
            <person name="Li W."/>
            <person name="Zhang B."/>
            <person name="Hu W."/>
            <person name="Zhang Y."/>
            <person name="Tian X."/>
            <person name="Jiao Y."/>
            <person name="Liang X."/>
            <person name="Jin J."/>
            <person name="Gao L."/>
            <person name="Zheng W."/>
            <person name="Hao B."/>
            <person name="Liu S."/>
            <person name="Wang W."/>
            <person name="Yuan L."/>
            <person name="Cao M."/>
            <person name="McDermott J."/>
            <person name="Samudrala R."/>
            <person name="Wang J."/>
            <person name="Wong G.K."/>
            <person name="Yang H."/>
        </authorList>
    </citation>
    <scope>NUCLEOTIDE SEQUENCE [LARGE SCALE GENOMIC DNA]</scope>
    <source>
        <strain evidence="3">cv. 93-11</strain>
    </source>
</reference>
<protein>
    <submittedName>
        <fullName evidence="2">Uncharacterized protein</fullName>
    </submittedName>
</protein>
<gene>
    <name evidence="2" type="ORF">OsI_07029</name>
</gene>
<dbReference type="Proteomes" id="UP000007015">
    <property type="component" value="Chromosome 2"/>
</dbReference>
<name>A2X4A0_ORYSI</name>
<accession>A2X4A0</accession>
<feature type="compositionally biased region" description="Basic and acidic residues" evidence="1">
    <location>
        <begin position="131"/>
        <end position="142"/>
    </location>
</feature>
<keyword evidence="3" id="KW-1185">Reference proteome</keyword>
<dbReference type="AlphaFoldDB" id="A2X4A0"/>
<evidence type="ECO:0000313" key="3">
    <source>
        <dbReference type="Proteomes" id="UP000007015"/>
    </source>
</evidence>
<feature type="compositionally biased region" description="Gly residues" evidence="1">
    <location>
        <begin position="107"/>
        <end position="129"/>
    </location>
</feature>
<sequence>MSRALGTAVHGLPACSTPALTWWEATVILCGGVTEITRQEECARIGGHAGEQSGDRLRGVDGAGGVWGRARGREARRQAEVGAGGRRQAMAGHDGDERRRQAMQRGVRGGETPGTGMWGGRLDSGGGGYDDSARSNDGRGEGDSATVEDAGSVAAI</sequence>
<dbReference type="EMBL" id="CM000127">
    <property type="protein sequence ID" value="EAY85660.1"/>
    <property type="molecule type" value="Genomic_DNA"/>
</dbReference>
<evidence type="ECO:0000256" key="1">
    <source>
        <dbReference type="SAM" id="MobiDB-lite"/>
    </source>
</evidence>
<dbReference type="HOGENOM" id="CLU_1689599_0_0_1"/>